<protein>
    <recommendedName>
        <fullName evidence="3">Flagellar protein FliL</fullName>
    </recommendedName>
</protein>
<evidence type="ECO:0000313" key="1">
    <source>
        <dbReference type="EMBL" id="EHR36347.1"/>
    </source>
</evidence>
<dbReference type="AlphaFoldDB" id="H3NKG4"/>
<dbReference type="STRING" id="883113.HMPREF9708_01353"/>
<organism evidence="1 2">
    <name type="scientific">Facklamia languida CCUG 37842</name>
    <dbReference type="NCBI Taxonomy" id="883113"/>
    <lineage>
        <taxon>Bacteria</taxon>
        <taxon>Bacillati</taxon>
        <taxon>Bacillota</taxon>
        <taxon>Bacilli</taxon>
        <taxon>Lactobacillales</taxon>
        <taxon>Aerococcaceae</taxon>
        <taxon>Facklamia</taxon>
    </lineage>
</organism>
<evidence type="ECO:0008006" key="3">
    <source>
        <dbReference type="Google" id="ProtNLM"/>
    </source>
</evidence>
<accession>H3NKG4</accession>
<keyword evidence="2" id="KW-1185">Reference proteome</keyword>
<gene>
    <name evidence="1" type="ORF">HMPREF9708_01353</name>
</gene>
<dbReference type="Proteomes" id="UP000006190">
    <property type="component" value="Unassembled WGS sequence"/>
</dbReference>
<dbReference type="HOGENOM" id="CLU_2245930_0_0_9"/>
<sequence length="104" mass="11967">MANRYWSQEVTRFSLNLLLQVDASLIATDIATGFPYLLAMKRRELEAIIHQSFKTYLADRSNQVDLDQGVREFPKQVKETLAGYLAGQPLIQLDSIEFDISWMI</sequence>
<reference evidence="1 2" key="1">
    <citation type="submission" date="2012-01" db="EMBL/GenBank/DDBJ databases">
        <title>The Genome Sequence of Facklamia languida CCUG 37842.</title>
        <authorList>
            <consortium name="The Broad Institute Genome Sequencing Platform"/>
            <person name="Earl A."/>
            <person name="Ward D."/>
            <person name="Feldgarden M."/>
            <person name="Gevers D."/>
            <person name="Huys G."/>
            <person name="Young S.K."/>
            <person name="Zeng Q."/>
            <person name="Gargeya S."/>
            <person name="Fitzgerald M."/>
            <person name="Haas B."/>
            <person name="Abouelleil A."/>
            <person name="Alvarado L."/>
            <person name="Arachchi H.M."/>
            <person name="Berlin A."/>
            <person name="Chapman S.B."/>
            <person name="Gearin G."/>
            <person name="Goldberg J."/>
            <person name="Griggs A."/>
            <person name="Gujja S."/>
            <person name="Hansen M."/>
            <person name="Heiman D."/>
            <person name="Howarth C."/>
            <person name="Larimer J."/>
            <person name="Lui A."/>
            <person name="MacDonald P.J.P."/>
            <person name="McCowen C."/>
            <person name="Montmayeur A."/>
            <person name="Murphy C."/>
            <person name="Neiman D."/>
            <person name="Pearson M."/>
            <person name="Priest M."/>
            <person name="Roberts A."/>
            <person name="Saif S."/>
            <person name="Shea T."/>
            <person name="Sisk P."/>
            <person name="Stolte C."/>
            <person name="Sykes S."/>
            <person name="Wortman J."/>
            <person name="Nusbaum C."/>
            <person name="Birren B."/>
        </authorList>
    </citation>
    <scope>NUCLEOTIDE SEQUENCE [LARGE SCALE GENOMIC DNA]</scope>
    <source>
        <strain evidence="1 2">CCUG 37842</strain>
    </source>
</reference>
<dbReference type="PATRIC" id="fig|883113.3.peg.1350"/>
<name>H3NKG4_9LACT</name>
<dbReference type="OrthoDB" id="10010886at2"/>
<dbReference type="EMBL" id="AGEG01000015">
    <property type="protein sequence ID" value="EHR36347.1"/>
    <property type="molecule type" value="Genomic_DNA"/>
</dbReference>
<proteinExistence type="predicted"/>
<dbReference type="RefSeq" id="WP_006309565.1">
    <property type="nucleotide sequence ID" value="NZ_JH601133.1"/>
</dbReference>
<evidence type="ECO:0000313" key="2">
    <source>
        <dbReference type="Proteomes" id="UP000006190"/>
    </source>
</evidence>
<comment type="caution">
    <text evidence="1">The sequence shown here is derived from an EMBL/GenBank/DDBJ whole genome shotgun (WGS) entry which is preliminary data.</text>
</comment>